<dbReference type="Gene3D" id="3.10.290.10">
    <property type="entry name" value="RNA-binding S4 domain"/>
    <property type="match status" value="1"/>
</dbReference>
<evidence type="ECO:0000256" key="5">
    <source>
        <dbReference type="ARBA" id="ARBA00041420"/>
    </source>
</evidence>
<dbReference type="Gene3D" id="3.30.2350.10">
    <property type="entry name" value="Pseudouridine synthase"/>
    <property type="match status" value="1"/>
</dbReference>
<evidence type="ECO:0000256" key="7">
    <source>
        <dbReference type="ARBA" id="ARBA00042843"/>
    </source>
</evidence>
<evidence type="ECO:0000259" key="11">
    <source>
        <dbReference type="SMART" id="SM00363"/>
    </source>
</evidence>
<gene>
    <name evidence="12" type="ORF">C6570_05820</name>
</gene>
<dbReference type="Pfam" id="PF01479">
    <property type="entry name" value="S4"/>
    <property type="match status" value="1"/>
</dbReference>
<dbReference type="AlphaFoldDB" id="A0A2S0MDB9"/>
<dbReference type="EC" id="5.4.99.21" evidence="3"/>
<dbReference type="InterPro" id="IPR050343">
    <property type="entry name" value="RsuA_PseudoU_synthase"/>
</dbReference>
<keyword evidence="13" id="KW-1185">Reference proteome</keyword>
<dbReference type="SUPFAM" id="SSF55120">
    <property type="entry name" value="Pseudouridine synthase"/>
    <property type="match status" value="1"/>
</dbReference>
<dbReference type="CDD" id="cd00165">
    <property type="entry name" value="S4"/>
    <property type="match status" value="1"/>
</dbReference>
<accession>A0A2S0MDB9</accession>
<feature type="domain" description="RNA-binding S4" evidence="11">
    <location>
        <begin position="17"/>
        <end position="76"/>
    </location>
</feature>
<dbReference type="SUPFAM" id="SSF55174">
    <property type="entry name" value="Alpha-L RNA-binding motif"/>
    <property type="match status" value="1"/>
</dbReference>
<evidence type="ECO:0000256" key="1">
    <source>
        <dbReference type="ARBA" id="ARBA00036390"/>
    </source>
</evidence>
<sequence length="249" mass="26919">MTAATPPTLQPGDAEGQRLSKVVAVLVPCSRREAEQYITEGRVRVDGQRVDVPQARVTPAQQVQVDAAARLQPVEAATFLLNKPAGVGLDDALALLDEATRWPGDASGVQRNSTHLRGLRPLMALPAAASGLCVFSQAPHITRKLTVDADWLEQEWLVDVTGDIAPGGLARLKHGLVRHDQALPPAHVSWQSEARLRFAEKGIAPPVLAWMCAQVGLQAVALRRLRIGRVGLAGLPLGQWRYLPMGERF</sequence>
<evidence type="ECO:0000256" key="3">
    <source>
        <dbReference type="ARBA" id="ARBA00038922"/>
    </source>
</evidence>
<evidence type="ECO:0000256" key="4">
    <source>
        <dbReference type="ARBA" id="ARBA00039989"/>
    </source>
</evidence>
<dbReference type="PANTHER" id="PTHR47683:SF2">
    <property type="entry name" value="RNA-BINDING S4 DOMAIN-CONTAINING PROTEIN"/>
    <property type="match status" value="1"/>
</dbReference>
<reference evidence="12 13" key="1">
    <citation type="submission" date="2018-03" db="EMBL/GenBank/DDBJ databases">
        <title>Genome sequencing of Ottowia sp.</title>
        <authorList>
            <person name="Kim S.-J."/>
            <person name="Heo J."/>
            <person name="Kwon S.-W."/>
        </authorList>
    </citation>
    <scope>NUCLEOTIDE SEQUENCE [LARGE SCALE GENOMIC DNA]</scope>
    <source>
        <strain evidence="12 13">KADR8-3</strain>
    </source>
</reference>
<dbReference type="PROSITE" id="PS50889">
    <property type="entry name" value="S4"/>
    <property type="match status" value="1"/>
</dbReference>
<dbReference type="SMART" id="SM00363">
    <property type="entry name" value="S4"/>
    <property type="match status" value="1"/>
</dbReference>
<evidence type="ECO:0000256" key="6">
    <source>
        <dbReference type="ARBA" id="ARBA00041697"/>
    </source>
</evidence>
<evidence type="ECO:0000313" key="13">
    <source>
        <dbReference type="Proteomes" id="UP000239709"/>
    </source>
</evidence>
<keyword evidence="10" id="KW-0694">RNA-binding</keyword>
<dbReference type="EMBL" id="CP027666">
    <property type="protein sequence ID" value="AVO33820.1"/>
    <property type="molecule type" value="Genomic_DNA"/>
</dbReference>
<organism evidence="12 13">
    <name type="scientific">Ottowia oryzae</name>
    <dbReference type="NCBI Taxonomy" id="2109914"/>
    <lineage>
        <taxon>Bacteria</taxon>
        <taxon>Pseudomonadati</taxon>
        <taxon>Pseudomonadota</taxon>
        <taxon>Betaproteobacteria</taxon>
        <taxon>Burkholderiales</taxon>
        <taxon>Comamonadaceae</taxon>
        <taxon>Ottowia</taxon>
    </lineage>
</organism>
<dbReference type="InterPro" id="IPR036986">
    <property type="entry name" value="S4_RNA-bd_sf"/>
</dbReference>
<dbReference type="GO" id="GO:0160138">
    <property type="term" value="F:23S rRNA pseudouridine(2604) synthase activity"/>
    <property type="evidence" value="ECO:0007669"/>
    <property type="project" value="UniProtKB-EC"/>
</dbReference>
<proteinExistence type="predicted"/>
<protein>
    <recommendedName>
        <fullName evidence="4">Dual-specificity RNA pseudouridine synthase RluF</fullName>
        <ecNumber evidence="3">5.4.99.21</ecNumber>
    </recommendedName>
    <alternativeName>
        <fullName evidence="6">23S rRNA pseudouridine(2604) synthase</fullName>
    </alternativeName>
    <alternativeName>
        <fullName evidence="8">Ribosomal large subunit pseudouridine synthase F</fullName>
    </alternativeName>
    <alternativeName>
        <fullName evidence="7">rRNA pseudouridylate synthase F</fullName>
    </alternativeName>
    <alternativeName>
        <fullName evidence="9">rRNA-uridine isomerase F</fullName>
    </alternativeName>
    <alternativeName>
        <fullName evidence="5">tRNA(Tyr) pseudouridine(35) synthase</fullName>
    </alternativeName>
</protein>
<dbReference type="InterPro" id="IPR020103">
    <property type="entry name" value="PsdUridine_synth_cat_dom_sf"/>
</dbReference>
<dbReference type="GO" id="GO:0006396">
    <property type="term" value="P:RNA processing"/>
    <property type="evidence" value="ECO:0007669"/>
    <property type="project" value="UniProtKB-ARBA"/>
</dbReference>
<comment type="catalytic activity">
    <reaction evidence="2">
        <text>uridine(2604) in 23S rRNA = pseudouridine(2604) in 23S rRNA</text>
        <dbReference type="Rhea" id="RHEA:38875"/>
        <dbReference type="Rhea" id="RHEA-COMP:10093"/>
        <dbReference type="Rhea" id="RHEA-COMP:10094"/>
        <dbReference type="ChEBI" id="CHEBI:65314"/>
        <dbReference type="ChEBI" id="CHEBI:65315"/>
        <dbReference type="EC" id="5.4.99.21"/>
    </reaction>
</comment>
<dbReference type="InterPro" id="IPR002942">
    <property type="entry name" value="S4_RNA-bd"/>
</dbReference>
<dbReference type="PANTHER" id="PTHR47683">
    <property type="entry name" value="PSEUDOURIDINE SYNTHASE FAMILY PROTEIN-RELATED"/>
    <property type="match status" value="1"/>
</dbReference>
<evidence type="ECO:0000256" key="10">
    <source>
        <dbReference type="PROSITE-ProRule" id="PRU00182"/>
    </source>
</evidence>
<evidence type="ECO:0000313" key="12">
    <source>
        <dbReference type="EMBL" id="AVO33820.1"/>
    </source>
</evidence>
<dbReference type="RefSeq" id="WP_106702377.1">
    <property type="nucleotide sequence ID" value="NZ_CP027666.1"/>
</dbReference>
<name>A0A2S0MDB9_9BURK</name>
<dbReference type="GO" id="GO:0003723">
    <property type="term" value="F:RNA binding"/>
    <property type="evidence" value="ECO:0007669"/>
    <property type="project" value="UniProtKB-KW"/>
</dbReference>
<dbReference type="Proteomes" id="UP000239709">
    <property type="component" value="Chromosome"/>
</dbReference>
<evidence type="ECO:0000256" key="8">
    <source>
        <dbReference type="ARBA" id="ARBA00042890"/>
    </source>
</evidence>
<evidence type="ECO:0000256" key="2">
    <source>
        <dbReference type="ARBA" id="ARBA00036535"/>
    </source>
</evidence>
<dbReference type="GO" id="GO:0001522">
    <property type="term" value="P:pseudouridine synthesis"/>
    <property type="evidence" value="ECO:0007669"/>
    <property type="project" value="InterPro"/>
</dbReference>
<comment type="catalytic activity">
    <reaction evidence="1">
        <text>uridine(35) in tRNA(Tyr) = pseudouridine(35) in tRNA(Tyr)</text>
        <dbReference type="Rhea" id="RHEA:60556"/>
        <dbReference type="Rhea" id="RHEA-COMP:15607"/>
        <dbReference type="Rhea" id="RHEA-COMP:15608"/>
        <dbReference type="ChEBI" id="CHEBI:65314"/>
        <dbReference type="ChEBI" id="CHEBI:65315"/>
    </reaction>
</comment>
<dbReference type="OrthoDB" id="9807213at2"/>
<dbReference type="KEGG" id="otk:C6570_05820"/>
<evidence type="ECO:0000256" key="9">
    <source>
        <dbReference type="ARBA" id="ARBA00043147"/>
    </source>
</evidence>